<feature type="signal peptide" evidence="1">
    <location>
        <begin position="1"/>
        <end position="19"/>
    </location>
</feature>
<dbReference type="Proteomes" id="UP000270094">
    <property type="component" value="Unassembled WGS sequence"/>
</dbReference>
<evidence type="ECO:0000313" key="3">
    <source>
        <dbReference type="Proteomes" id="UP000270094"/>
    </source>
</evidence>
<accession>A0A3P7JHJ5</accession>
<evidence type="ECO:0000313" key="2">
    <source>
        <dbReference type="EMBL" id="VDM75607.1"/>
    </source>
</evidence>
<gene>
    <name evidence="2" type="ORF">SVUK_LOCUS10605</name>
</gene>
<name>A0A3P7JHJ5_STRVU</name>
<feature type="chain" id="PRO_5018063612" description="Secreted protein" evidence="1">
    <location>
        <begin position="20"/>
        <end position="71"/>
    </location>
</feature>
<evidence type="ECO:0008006" key="4">
    <source>
        <dbReference type="Google" id="ProtNLM"/>
    </source>
</evidence>
<proteinExistence type="predicted"/>
<dbReference type="EMBL" id="UYYB01095570">
    <property type="protein sequence ID" value="VDM75607.1"/>
    <property type="molecule type" value="Genomic_DNA"/>
</dbReference>
<organism evidence="2 3">
    <name type="scientific">Strongylus vulgaris</name>
    <name type="common">Blood worm</name>
    <dbReference type="NCBI Taxonomy" id="40348"/>
    <lineage>
        <taxon>Eukaryota</taxon>
        <taxon>Metazoa</taxon>
        <taxon>Ecdysozoa</taxon>
        <taxon>Nematoda</taxon>
        <taxon>Chromadorea</taxon>
        <taxon>Rhabditida</taxon>
        <taxon>Rhabditina</taxon>
        <taxon>Rhabditomorpha</taxon>
        <taxon>Strongyloidea</taxon>
        <taxon>Strongylidae</taxon>
        <taxon>Strongylus</taxon>
    </lineage>
</organism>
<evidence type="ECO:0000256" key="1">
    <source>
        <dbReference type="SAM" id="SignalP"/>
    </source>
</evidence>
<protein>
    <recommendedName>
        <fullName evidence="4">Secreted protein</fullName>
    </recommendedName>
</protein>
<keyword evidence="3" id="KW-1185">Reference proteome</keyword>
<dbReference type="AlphaFoldDB" id="A0A3P7JHJ5"/>
<keyword evidence="1" id="KW-0732">Signal</keyword>
<reference evidence="2 3" key="1">
    <citation type="submission" date="2018-11" db="EMBL/GenBank/DDBJ databases">
        <authorList>
            <consortium name="Pathogen Informatics"/>
        </authorList>
    </citation>
    <scope>NUCLEOTIDE SEQUENCE [LARGE SCALE GENOMIC DNA]</scope>
</reference>
<sequence length="71" mass="7787">MVAISVAVTTLAAVILVEAILAEILVEEISKCYGSHNAYPHCLHISVFELSCAKCICPFIRFCLYYHAAVN</sequence>